<dbReference type="OMA" id="NDLFFTR"/>
<protein>
    <submittedName>
        <fullName evidence="1">Uncharacterized protein</fullName>
    </submittedName>
</protein>
<feature type="non-terminal residue" evidence="1">
    <location>
        <position position="1"/>
    </location>
</feature>
<evidence type="ECO:0000313" key="1">
    <source>
        <dbReference type="EMBL" id="ORE23005.1"/>
    </source>
</evidence>
<dbReference type="EMBL" id="KV921261">
    <property type="protein sequence ID" value="ORE23005.1"/>
    <property type="molecule type" value="Genomic_DNA"/>
</dbReference>
<organism evidence="1 2">
    <name type="scientific">Rhizopus microsporus</name>
    <dbReference type="NCBI Taxonomy" id="58291"/>
    <lineage>
        <taxon>Eukaryota</taxon>
        <taxon>Fungi</taxon>
        <taxon>Fungi incertae sedis</taxon>
        <taxon>Mucoromycota</taxon>
        <taxon>Mucoromycotina</taxon>
        <taxon>Mucoromycetes</taxon>
        <taxon>Mucorales</taxon>
        <taxon>Mucorineae</taxon>
        <taxon>Rhizopodaceae</taxon>
        <taxon>Rhizopus</taxon>
    </lineage>
</organism>
<reference evidence="1 2" key="1">
    <citation type="journal article" date="2016" name="Proc. Natl. Acad. Sci. U.S.A.">
        <title>Lipid metabolic changes in an early divergent fungus govern the establishment of a mutualistic symbiosis with endobacteria.</title>
        <authorList>
            <person name="Lastovetsky O.A."/>
            <person name="Gaspar M.L."/>
            <person name="Mondo S.J."/>
            <person name="LaButti K.M."/>
            <person name="Sandor L."/>
            <person name="Grigoriev I.V."/>
            <person name="Henry S.A."/>
            <person name="Pawlowska T.E."/>
        </authorList>
    </citation>
    <scope>NUCLEOTIDE SEQUENCE [LARGE SCALE GENOMIC DNA]</scope>
    <source>
        <strain evidence="1 2">ATCC 11559</strain>
    </source>
</reference>
<name>A0A1X0SF89_RHIZD</name>
<dbReference type="AlphaFoldDB" id="A0A1X0SF89"/>
<gene>
    <name evidence="1" type="ORF">BCV71DRAFT_170686</name>
</gene>
<dbReference type="VEuPathDB" id="FungiDB:BCV72DRAFT_254930"/>
<sequence length="100" mass="11260">LPVLIVISAEGFSSKQFRDISFNISENDLFFTRSCQSWAKQAQPYTTDSIAKQIDVGPMDPMIALSYFFMLQERSIVALEKHDNPTIQAICKKNLGIVVC</sequence>
<evidence type="ECO:0000313" key="2">
    <source>
        <dbReference type="Proteomes" id="UP000242381"/>
    </source>
</evidence>
<accession>A0A1X0SF89</accession>
<proteinExistence type="predicted"/>
<dbReference type="Proteomes" id="UP000242381">
    <property type="component" value="Unassembled WGS sequence"/>
</dbReference>